<dbReference type="EMBL" id="CAAALY010250138">
    <property type="protein sequence ID" value="VEL35574.1"/>
    <property type="molecule type" value="Genomic_DNA"/>
</dbReference>
<keyword evidence="3" id="KW-1185">Reference proteome</keyword>
<dbReference type="AlphaFoldDB" id="A0A3S5AQW6"/>
<evidence type="ECO:0000313" key="2">
    <source>
        <dbReference type="EMBL" id="VEL35574.1"/>
    </source>
</evidence>
<gene>
    <name evidence="2" type="ORF">PXEA_LOCUS29014</name>
</gene>
<proteinExistence type="predicted"/>
<name>A0A3S5AQW6_9PLAT</name>
<comment type="caution">
    <text evidence="2">The sequence shown here is derived from an EMBL/GenBank/DDBJ whole genome shotgun (WGS) entry which is preliminary data.</text>
</comment>
<sequence length="121" mass="13506">MTDESLACFHRNRRRLPRIQRQHESASKANRQLVRRNPPSSCGGTDLRISSLNTFTRNGSVVLRIAGPTDDAGEKSENVVRPRSDFGDDHAYNGLRTRSVPPGPPNDMNKLRKQGQTNSIP</sequence>
<feature type="compositionally biased region" description="Basic and acidic residues" evidence="1">
    <location>
        <begin position="72"/>
        <end position="91"/>
    </location>
</feature>
<organism evidence="2 3">
    <name type="scientific">Protopolystoma xenopodis</name>
    <dbReference type="NCBI Taxonomy" id="117903"/>
    <lineage>
        <taxon>Eukaryota</taxon>
        <taxon>Metazoa</taxon>
        <taxon>Spiralia</taxon>
        <taxon>Lophotrochozoa</taxon>
        <taxon>Platyhelminthes</taxon>
        <taxon>Monogenea</taxon>
        <taxon>Polyopisthocotylea</taxon>
        <taxon>Polystomatidea</taxon>
        <taxon>Polystomatidae</taxon>
        <taxon>Protopolystoma</taxon>
    </lineage>
</organism>
<feature type="region of interest" description="Disordered" evidence="1">
    <location>
        <begin position="66"/>
        <end position="121"/>
    </location>
</feature>
<evidence type="ECO:0000256" key="1">
    <source>
        <dbReference type="SAM" id="MobiDB-lite"/>
    </source>
</evidence>
<feature type="compositionally biased region" description="Polar residues" evidence="1">
    <location>
        <begin position="38"/>
        <end position="48"/>
    </location>
</feature>
<reference evidence="2" key="1">
    <citation type="submission" date="2018-11" db="EMBL/GenBank/DDBJ databases">
        <authorList>
            <consortium name="Pathogen Informatics"/>
        </authorList>
    </citation>
    <scope>NUCLEOTIDE SEQUENCE</scope>
</reference>
<accession>A0A3S5AQW6</accession>
<feature type="region of interest" description="Disordered" evidence="1">
    <location>
        <begin position="18"/>
        <end position="48"/>
    </location>
</feature>
<protein>
    <submittedName>
        <fullName evidence="2">Uncharacterized protein</fullName>
    </submittedName>
</protein>
<dbReference type="Proteomes" id="UP000784294">
    <property type="component" value="Unassembled WGS sequence"/>
</dbReference>
<evidence type="ECO:0000313" key="3">
    <source>
        <dbReference type="Proteomes" id="UP000784294"/>
    </source>
</evidence>